<evidence type="ECO:0000256" key="11">
    <source>
        <dbReference type="ARBA" id="ARBA00038933"/>
    </source>
</evidence>
<evidence type="ECO:0000256" key="14">
    <source>
        <dbReference type="ARBA" id="ARBA00048766"/>
    </source>
</evidence>
<keyword evidence="7" id="KW-1015">Disulfide bond</keyword>
<feature type="chain" id="PRO_5044690761" description="galacturonan 1,4-alpha-galacturonidase" evidence="17">
    <location>
        <begin position="17"/>
        <end position="415"/>
    </location>
</feature>
<keyword evidence="10" id="KW-0961">Cell wall biogenesis/degradation</keyword>
<evidence type="ECO:0000256" key="4">
    <source>
        <dbReference type="ARBA" id="ARBA00022729"/>
    </source>
</evidence>
<evidence type="ECO:0000313" key="21">
    <source>
        <dbReference type="Proteomes" id="UP000447873"/>
    </source>
</evidence>
<evidence type="ECO:0000256" key="13">
    <source>
        <dbReference type="ARBA" id="ARBA00043142"/>
    </source>
</evidence>
<evidence type="ECO:0000256" key="15">
    <source>
        <dbReference type="PROSITE-ProRule" id="PRU10052"/>
    </source>
</evidence>
<evidence type="ECO:0000256" key="1">
    <source>
        <dbReference type="ARBA" id="ARBA00004613"/>
    </source>
</evidence>
<dbReference type="GO" id="GO:0045490">
    <property type="term" value="P:pectin catabolic process"/>
    <property type="evidence" value="ECO:0007669"/>
    <property type="project" value="UniProtKB-ARBA"/>
</dbReference>
<dbReference type="Pfam" id="PF00295">
    <property type="entry name" value="Glyco_hydro_28"/>
    <property type="match status" value="1"/>
</dbReference>
<dbReference type="GO" id="GO:0047911">
    <property type="term" value="F:galacturan 1,4-alpha-galacturonidase activity"/>
    <property type="evidence" value="ECO:0007669"/>
    <property type="project" value="UniProtKB-EC"/>
</dbReference>
<evidence type="ECO:0000313" key="22">
    <source>
        <dbReference type="Proteomes" id="UP000490939"/>
    </source>
</evidence>
<name>A0A8H3V352_VENIN</name>
<sequence length="415" mass="43696">MLNFLPFLALCAGTSARLLGDAAEEPQFLVRRADSPAFKVKIGPKPPFKPMPVSTARDRECVVKGGTAEDSAAILAAIESCNDGGKVVFSEGTTYTIGKALDLTKLKKIDLVIQGKIVFTPDNAYWLANAFKHTFQKAVSFFQIGGTDVNVYGGGSLDGNGGAWSGKGIRPILFAINGLKGGQISDLNLLKSPQWFNLIRDSENVVYNNIQMNGKNHNTDGWDTLNCNNIVIQNSVINNGDDCVSFKPGSINVVVQGLICTGSHGISVGSLGQYAGQVDIVENVIAYNITMNNASNGARIKSWAGHGTMSGVGSGGGGSGRVNNITFEKFKVSGVVSAITVTQCYGEKDPAACAADPSKVTISNVLIKDFTGSAKGKKGAIGTIQCSTPTSLSRDLLKATSPTNAIPRKLEVKQI</sequence>
<dbReference type="PROSITE" id="PS00502">
    <property type="entry name" value="POLYGALACTURONASE"/>
    <property type="match status" value="1"/>
</dbReference>
<reference evidence="18 21" key="1">
    <citation type="submission" date="2018-12" db="EMBL/GenBank/DDBJ databases">
        <title>Venturia inaequalis Genome Resource.</title>
        <authorList>
            <person name="Lichtner F.J."/>
        </authorList>
    </citation>
    <scope>NUCLEOTIDE SEQUENCE [LARGE SCALE GENOMIC DNA]</scope>
    <source>
        <strain evidence="18 21">120213</strain>
        <strain evidence="19">Bline_iso_100314</strain>
        <strain evidence="20 22">DMI_063113</strain>
    </source>
</reference>
<dbReference type="InterPro" id="IPR012334">
    <property type="entry name" value="Pectin_lyas_fold"/>
</dbReference>
<feature type="active site" evidence="15">
    <location>
        <position position="264"/>
    </location>
</feature>
<proteinExistence type="inferred from homology"/>
<organism evidence="18 21">
    <name type="scientific">Venturia inaequalis</name>
    <name type="common">Apple scab fungus</name>
    <dbReference type="NCBI Taxonomy" id="5025"/>
    <lineage>
        <taxon>Eukaryota</taxon>
        <taxon>Fungi</taxon>
        <taxon>Dikarya</taxon>
        <taxon>Ascomycota</taxon>
        <taxon>Pezizomycotina</taxon>
        <taxon>Dothideomycetes</taxon>
        <taxon>Pleosporomycetidae</taxon>
        <taxon>Venturiales</taxon>
        <taxon>Venturiaceae</taxon>
        <taxon>Venturia</taxon>
    </lineage>
</organism>
<dbReference type="InterPro" id="IPR006626">
    <property type="entry name" value="PbH1"/>
</dbReference>
<feature type="signal peptide" evidence="17">
    <location>
        <begin position="1"/>
        <end position="16"/>
    </location>
</feature>
<evidence type="ECO:0000256" key="5">
    <source>
        <dbReference type="ARBA" id="ARBA00022737"/>
    </source>
</evidence>
<evidence type="ECO:0000256" key="12">
    <source>
        <dbReference type="ARBA" id="ARBA00041604"/>
    </source>
</evidence>
<comment type="similarity">
    <text evidence="2 16">Belongs to the glycosyl hydrolase 28 family.</text>
</comment>
<dbReference type="Gene3D" id="2.160.20.10">
    <property type="entry name" value="Single-stranded right-handed beta-helix, Pectin lyase-like"/>
    <property type="match status" value="1"/>
</dbReference>
<dbReference type="GO" id="GO:0071555">
    <property type="term" value="P:cell wall organization"/>
    <property type="evidence" value="ECO:0007669"/>
    <property type="project" value="UniProtKB-KW"/>
</dbReference>
<keyword evidence="9 16" id="KW-0326">Glycosidase</keyword>
<dbReference type="Proteomes" id="UP000447873">
    <property type="component" value="Unassembled WGS sequence"/>
</dbReference>
<keyword evidence="22" id="KW-1185">Reference proteome</keyword>
<keyword evidence="4 17" id="KW-0732">Signal</keyword>
<gene>
    <name evidence="19" type="ORF">BLS_007011</name>
    <name evidence="20" type="ORF">EG327_010970</name>
    <name evidence="18" type="ORF">EG328_000430</name>
</gene>
<keyword evidence="6 16" id="KW-0378">Hydrolase</keyword>
<dbReference type="SMART" id="SM00710">
    <property type="entry name" value="PbH1"/>
    <property type="match status" value="5"/>
</dbReference>
<comment type="caution">
    <text evidence="18">The sequence shown here is derived from an EMBL/GenBank/DDBJ whole genome shotgun (WGS) entry which is preliminary data.</text>
</comment>
<evidence type="ECO:0000256" key="16">
    <source>
        <dbReference type="RuleBase" id="RU361169"/>
    </source>
</evidence>
<dbReference type="PANTHER" id="PTHR31736">
    <property type="match status" value="1"/>
</dbReference>
<evidence type="ECO:0000313" key="19">
    <source>
        <dbReference type="EMBL" id="KAE9981775.1"/>
    </source>
</evidence>
<keyword evidence="5" id="KW-0677">Repeat</keyword>
<dbReference type="EMBL" id="WNWR01000082">
    <property type="protein sequence ID" value="KAE9991774.1"/>
    <property type="molecule type" value="Genomic_DNA"/>
</dbReference>
<evidence type="ECO:0000313" key="20">
    <source>
        <dbReference type="EMBL" id="KAE9991774.1"/>
    </source>
</evidence>
<evidence type="ECO:0000256" key="8">
    <source>
        <dbReference type="ARBA" id="ARBA00023180"/>
    </source>
</evidence>
<protein>
    <recommendedName>
        <fullName evidence="11">galacturonan 1,4-alpha-galacturonidase</fullName>
        <ecNumber evidence="11">3.2.1.67</ecNumber>
    </recommendedName>
    <alternativeName>
        <fullName evidence="13">Galacturan 1,4-alpha-galacturonidase</fullName>
    </alternativeName>
    <alternativeName>
        <fullName evidence="12">Poly(1,4-alpha-D-galacturonide)galacturonohydrolase</fullName>
    </alternativeName>
</protein>
<dbReference type="EMBL" id="WNWQ01000053">
    <property type="protein sequence ID" value="KAE9981775.1"/>
    <property type="molecule type" value="Genomic_DNA"/>
</dbReference>
<dbReference type="Proteomes" id="UP000490939">
    <property type="component" value="Unassembled WGS sequence"/>
</dbReference>
<dbReference type="AlphaFoldDB" id="A0A8H3V352"/>
<evidence type="ECO:0000256" key="6">
    <source>
        <dbReference type="ARBA" id="ARBA00022801"/>
    </source>
</evidence>
<dbReference type="EC" id="3.2.1.67" evidence="11"/>
<evidence type="ECO:0000256" key="17">
    <source>
        <dbReference type="SAM" id="SignalP"/>
    </source>
</evidence>
<evidence type="ECO:0000256" key="3">
    <source>
        <dbReference type="ARBA" id="ARBA00022525"/>
    </source>
</evidence>
<dbReference type="InterPro" id="IPR011050">
    <property type="entry name" value="Pectin_lyase_fold/virulence"/>
</dbReference>
<keyword evidence="8" id="KW-0325">Glycoprotein</keyword>
<dbReference type="InterPro" id="IPR000743">
    <property type="entry name" value="Glyco_hydro_28"/>
</dbReference>
<dbReference type="PANTHER" id="PTHR31736:SF14">
    <property type="entry name" value="EXOPOLYGALACTURONASE X-1-RELATED"/>
    <property type="match status" value="1"/>
</dbReference>
<dbReference type="GO" id="GO:0004650">
    <property type="term" value="F:polygalacturonase activity"/>
    <property type="evidence" value="ECO:0007669"/>
    <property type="project" value="InterPro"/>
</dbReference>
<dbReference type="SUPFAM" id="SSF51126">
    <property type="entry name" value="Pectin lyase-like"/>
    <property type="match status" value="1"/>
</dbReference>
<dbReference type="EMBL" id="WNWS01000107">
    <property type="protein sequence ID" value="KAE9980196.1"/>
    <property type="molecule type" value="Genomic_DNA"/>
</dbReference>
<comment type="catalytic activity">
    <reaction evidence="14">
        <text>[(1-&gt;4)-alpha-D-galacturonosyl](n) + H2O = alpha-D-galacturonate + [(1-&gt;4)-alpha-D-galacturonosyl](n-1)</text>
        <dbReference type="Rhea" id="RHEA:14117"/>
        <dbReference type="Rhea" id="RHEA-COMP:14570"/>
        <dbReference type="Rhea" id="RHEA-COMP:14572"/>
        <dbReference type="ChEBI" id="CHEBI:15377"/>
        <dbReference type="ChEBI" id="CHEBI:58658"/>
        <dbReference type="ChEBI" id="CHEBI:140523"/>
        <dbReference type="EC" id="3.2.1.67"/>
    </reaction>
</comment>
<evidence type="ECO:0000256" key="2">
    <source>
        <dbReference type="ARBA" id="ARBA00008834"/>
    </source>
</evidence>
<accession>A0A8H3V352</accession>
<evidence type="ECO:0000256" key="10">
    <source>
        <dbReference type="ARBA" id="ARBA00023316"/>
    </source>
</evidence>
<evidence type="ECO:0000256" key="7">
    <source>
        <dbReference type="ARBA" id="ARBA00023157"/>
    </source>
</evidence>
<keyword evidence="3" id="KW-0964">Secreted</keyword>
<evidence type="ECO:0000313" key="18">
    <source>
        <dbReference type="EMBL" id="KAE9980196.1"/>
    </source>
</evidence>
<dbReference type="Proteomes" id="UP000433883">
    <property type="component" value="Unassembled WGS sequence"/>
</dbReference>
<dbReference type="GO" id="GO:0005576">
    <property type="term" value="C:extracellular region"/>
    <property type="evidence" value="ECO:0007669"/>
    <property type="project" value="UniProtKB-SubCell"/>
</dbReference>
<evidence type="ECO:0000256" key="9">
    <source>
        <dbReference type="ARBA" id="ARBA00023295"/>
    </source>
</evidence>
<comment type="subcellular location">
    <subcellularLocation>
        <location evidence="1">Secreted</location>
    </subcellularLocation>
</comment>